<protein>
    <submittedName>
        <fullName evidence="1">Unannotated protein</fullName>
    </submittedName>
</protein>
<gene>
    <name evidence="1" type="ORF">UFOPK3417_01962</name>
</gene>
<organism evidence="1">
    <name type="scientific">freshwater metagenome</name>
    <dbReference type="NCBI Taxonomy" id="449393"/>
    <lineage>
        <taxon>unclassified sequences</taxon>
        <taxon>metagenomes</taxon>
        <taxon>ecological metagenomes</taxon>
    </lineage>
</organism>
<reference evidence="1" key="1">
    <citation type="submission" date="2020-05" db="EMBL/GenBank/DDBJ databases">
        <authorList>
            <person name="Chiriac C."/>
            <person name="Salcher M."/>
            <person name="Ghai R."/>
            <person name="Kavagutti S V."/>
        </authorList>
    </citation>
    <scope>NUCLEOTIDE SEQUENCE</scope>
</reference>
<evidence type="ECO:0000313" key="1">
    <source>
        <dbReference type="EMBL" id="CAB4886071.1"/>
    </source>
</evidence>
<sequence length="41" mass="4181">MSRFASILEPIERIADGGGPIHVSPASITASANAGFSARKP</sequence>
<proteinExistence type="predicted"/>
<dbReference type="EMBL" id="CAFBLR010000271">
    <property type="protein sequence ID" value="CAB4886071.1"/>
    <property type="molecule type" value="Genomic_DNA"/>
</dbReference>
<name>A0A6J7EUR4_9ZZZZ</name>
<accession>A0A6J7EUR4</accession>
<dbReference type="AlphaFoldDB" id="A0A6J7EUR4"/>